<dbReference type="InterPro" id="IPR036977">
    <property type="entry name" value="DNA_primase_Znf_CHC2"/>
</dbReference>
<evidence type="ECO:0000313" key="7">
    <source>
        <dbReference type="Proteomes" id="UP000717752"/>
    </source>
</evidence>
<gene>
    <name evidence="6" type="ORF">JNB85_05555</name>
</gene>
<dbReference type="SMART" id="SM00400">
    <property type="entry name" value="ZnF_CHCC"/>
    <property type="match status" value="1"/>
</dbReference>
<keyword evidence="1" id="KW-0479">Metal-binding</keyword>
<keyword evidence="7" id="KW-1185">Reference proteome</keyword>
<evidence type="ECO:0000313" key="6">
    <source>
        <dbReference type="EMBL" id="MBW9051879.1"/>
    </source>
</evidence>
<proteinExistence type="predicted"/>
<dbReference type="PANTHER" id="PTHR30313">
    <property type="entry name" value="DNA PRIMASE"/>
    <property type="match status" value="1"/>
</dbReference>
<evidence type="ECO:0000256" key="1">
    <source>
        <dbReference type="ARBA" id="ARBA00022723"/>
    </source>
</evidence>
<dbReference type="InterPro" id="IPR050219">
    <property type="entry name" value="DnaG_primase"/>
</dbReference>
<dbReference type="EMBL" id="JAEUAK010000002">
    <property type="protein sequence ID" value="MBW9051879.1"/>
    <property type="molecule type" value="Genomic_DNA"/>
</dbReference>
<protein>
    <recommendedName>
        <fullName evidence="5">Zinc finger CHC2-type domain-containing protein</fullName>
    </recommendedName>
</protein>
<organism evidence="6 7">
    <name type="scientific">Rhizobium mesosinicum</name>
    <dbReference type="NCBI Taxonomy" id="335017"/>
    <lineage>
        <taxon>Bacteria</taxon>
        <taxon>Pseudomonadati</taxon>
        <taxon>Pseudomonadota</taxon>
        <taxon>Alphaproteobacteria</taxon>
        <taxon>Hyphomicrobiales</taxon>
        <taxon>Rhizobiaceae</taxon>
        <taxon>Rhizobium/Agrobacterium group</taxon>
        <taxon>Rhizobium</taxon>
    </lineage>
</organism>
<feature type="compositionally biased region" description="Low complexity" evidence="4">
    <location>
        <begin position="397"/>
        <end position="408"/>
    </location>
</feature>
<accession>A0ABS7GRN9</accession>
<dbReference type="Proteomes" id="UP000717752">
    <property type="component" value="Unassembled WGS sequence"/>
</dbReference>
<keyword evidence="2" id="KW-0863">Zinc-finger</keyword>
<dbReference type="Pfam" id="PF01807">
    <property type="entry name" value="Zn_ribbon_DnaG"/>
    <property type="match status" value="1"/>
</dbReference>
<dbReference type="InterPro" id="IPR055762">
    <property type="entry name" value="DUF7338"/>
</dbReference>
<dbReference type="InterPro" id="IPR002694">
    <property type="entry name" value="Znf_CHC2"/>
</dbReference>
<dbReference type="CDD" id="cd01029">
    <property type="entry name" value="TOPRIM_primases"/>
    <property type="match status" value="1"/>
</dbReference>
<comment type="caution">
    <text evidence="6">The sequence shown here is derived from an EMBL/GenBank/DDBJ whole genome shotgun (WGS) entry which is preliminary data.</text>
</comment>
<dbReference type="RefSeq" id="WP_220333374.1">
    <property type="nucleotide sequence ID" value="NZ_JAEUAK010000002.1"/>
</dbReference>
<evidence type="ECO:0000256" key="3">
    <source>
        <dbReference type="ARBA" id="ARBA00022833"/>
    </source>
</evidence>
<dbReference type="InterPro" id="IPR034154">
    <property type="entry name" value="TOPRIM_DnaG/twinkle"/>
</dbReference>
<dbReference type="Gene3D" id="3.40.1360.10">
    <property type="match status" value="1"/>
</dbReference>
<dbReference type="SUPFAM" id="SSF57783">
    <property type="entry name" value="Zinc beta-ribbon"/>
    <property type="match status" value="1"/>
</dbReference>
<dbReference type="PANTHER" id="PTHR30313:SF2">
    <property type="entry name" value="DNA PRIMASE"/>
    <property type="match status" value="1"/>
</dbReference>
<dbReference type="PROSITE" id="PS51257">
    <property type="entry name" value="PROKAR_LIPOPROTEIN"/>
    <property type="match status" value="1"/>
</dbReference>
<dbReference type="Gene3D" id="3.90.580.10">
    <property type="entry name" value="Zinc finger, CHC2-type domain"/>
    <property type="match status" value="1"/>
</dbReference>
<evidence type="ECO:0000256" key="2">
    <source>
        <dbReference type="ARBA" id="ARBA00022771"/>
    </source>
</evidence>
<keyword evidence="3" id="KW-0862">Zinc</keyword>
<reference evidence="6 7" key="1">
    <citation type="journal article" date="2021" name="MBio">
        <title>Poor Competitiveness of Bradyrhizobium in Pigeon Pea Root Colonization in Indian Soils.</title>
        <authorList>
            <person name="Chalasani D."/>
            <person name="Basu A."/>
            <person name="Pullabhotla S.V.S.R.N."/>
            <person name="Jorrin B."/>
            <person name="Neal A.L."/>
            <person name="Poole P.S."/>
            <person name="Podile A.R."/>
            <person name="Tkacz A."/>
        </authorList>
    </citation>
    <scope>NUCLEOTIDE SEQUENCE [LARGE SCALE GENOMIC DNA]</scope>
    <source>
        <strain evidence="6 7">HU56</strain>
    </source>
</reference>
<feature type="region of interest" description="Disordered" evidence="4">
    <location>
        <begin position="397"/>
        <end position="433"/>
    </location>
</feature>
<evidence type="ECO:0000259" key="5">
    <source>
        <dbReference type="SMART" id="SM00400"/>
    </source>
</evidence>
<name>A0ABS7GRN9_9HYPH</name>
<dbReference type="Pfam" id="PF24027">
    <property type="entry name" value="DUF7338"/>
    <property type="match status" value="1"/>
</dbReference>
<sequence>MDRISQYAPSPAVGVSGCVERLRRDVSLSSTAAQYGCKLTRSGRDFSACCPFHTEDTPSFTIFAGQDGVERFHCFGCGRKGDVLDFVQQVRGVDLQGAIRILGGRDDIRRDTPPRHGEARDLYEGIVPVPPPAGLLEAGAPIRLYNPKRRGERSEWGTFTPSMVFPYRHADGSLAGYVLRRDLPDGGKETPMVMFVRLGDGAQTWSRFPFPKPRPLYGLETIPDQTIGDSKQVVIVEGEKCRDRLSQASGRTVVSWPGGTQGAKHTDWSPLSGRHVLIWPDFDGPGLAAADDIAARLTAVGAHVQCVGFADAAHASDIERYRFDDWRAGRFPRRGWDSADAVDAGWTQSQLDAFMSATIRDWRQDAVAGMPLAEMEEERVVQIERTVSGEASISARPAPFPDAFAQDPHASEGPDAFVQEDEPAPAVTPAGDAPRHSGRLMGIARFDIELEQWLVDCQWLIKLNLLSGELEIHRESGIVRMSDARLAEIRFELACAAHWPANLILVSLAWLLSPLLAALSLLTWPKLPGFLQGFSTTDADLDGGIVQNVAGYKAALRGWRLWWQRTCWICRNPAHGWQAEVFGMPAAGLVTIEQTHEGKNHLFLFRNAKGQTFFCIKRDVPLFAGRYIKLYLGWYDDGRNHQYEFQIGLNGPSPRGEHPWPNRRRRRIATAAT</sequence>
<feature type="domain" description="Zinc finger CHC2-type" evidence="5">
    <location>
        <begin position="46"/>
        <end position="103"/>
    </location>
</feature>
<evidence type="ECO:0000256" key="4">
    <source>
        <dbReference type="SAM" id="MobiDB-lite"/>
    </source>
</evidence>